<proteinExistence type="predicted"/>
<evidence type="ECO:0008006" key="4">
    <source>
        <dbReference type="Google" id="ProtNLM"/>
    </source>
</evidence>
<name>A0A248TH79_9BACI</name>
<keyword evidence="1" id="KW-0812">Transmembrane</keyword>
<dbReference type="RefSeq" id="WP_095371141.1">
    <property type="nucleotide sequence ID" value="NZ_CP022983.1"/>
</dbReference>
<dbReference type="OrthoDB" id="2300524at2"/>
<keyword evidence="3" id="KW-1185">Reference proteome</keyword>
<evidence type="ECO:0000256" key="1">
    <source>
        <dbReference type="SAM" id="Phobius"/>
    </source>
</evidence>
<organism evidence="2 3">
    <name type="scientific">Cytobacillus kochii</name>
    <dbReference type="NCBI Taxonomy" id="859143"/>
    <lineage>
        <taxon>Bacteria</taxon>
        <taxon>Bacillati</taxon>
        <taxon>Bacillota</taxon>
        <taxon>Bacilli</taxon>
        <taxon>Bacillales</taxon>
        <taxon>Bacillaceae</taxon>
        <taxon>Cytobacillus</taxon>
    </lineage>
</organism>
<dbReference type="KEGG" id="bko:CKF48_09685"/>
<keyword evidence="1" id="KW-0472">Membrane</keyword>
<keyword evidence="1" id="KW-1133">Transmembrane helix</keyword>
<dbReference type="EMBL" id="CP022983">
    <property type="protein sequence ID" value="ASV67567.1"/>
    <property type="molecule type" value="Genomic_DNA"/>
</dbReference>
<sequence length="90" mass="10029">MTFIGLTIQEWAATLAVVGTLFGGISFIFKTIIIKPLSDAIANLQKSIDEFREQMKESDDDRKAIHMRINNLDKRVVGLEVLLKGGGKHD</sequence>
<evidence type="ECO:0000313" key="2">
    <source>
        <dbReference type="EMBL" id="ASV67567.1"/>
    </source>
</evidence>
<feature type="transmembrane region" description="Helical" evidence="1">
    <location>
        <begin position="12"/>
        <end position="29"/>
    </location>
</feature>
<dbReference type="Proteomes" id="UP000215137">
    <property type="component" value="Chromosome"/>
</dbReference>
<protein>
    <recommendedName>
        <fullName evidence="4">Holin</fullName>
    </recommendedName>
</protein>
<reference evidence="2 3" key="1">
    <citation type="submission" date="2017-08" db="EMBL/GenBank/DDBJ databases">
        <title>Complete Genome Sequence of Bacillus kochii Oregon-R-modENCODE STRAIN BDGP4, isolated from Drosophila melanogaster gut.</title>
        <authorList>
            <person name="Wan K.H."/>
            <person name="Yu C."/>
            <person name="Park S."/>
            <person name="Hammonds A.S."/>
            <person name="Booth B.W."/>
            <person name="Celniker S.E."/>
        </authorList>
    </citation>
    <scope>NUCLEOTIDE SEQUENCE [LARGE SCALE GENOMIC DNA]</scope>
    <source>
        <strain evidence="2 3">BDGP4</strain>
    </source>
</reference>
<accession>A0A248TH79</accession>
<dbReference type="AlphaFoldDB" id="A0A248TH79"/>
<evidence type="ECO:0000313" key="3">
    <source>
        <dbReference type="Proteomes" id="UP000215137"/>
    </source>
</evidence>
<gene>
    <name evidence="2" type="ORF">CKF48_09685</name>
</gene>